<dbReference type="OrthoDB" id="4278078at2"/>
<dbReference type="Gene3D" id="1.10.287.1060">
    <property type="entry name" value="ESAT-6-like"/>
    <property type="match status" value="1"/>
</dbReference>
<proteinExistence type="predicted"/>
<reference evidence="1 2" key="1">
    <citation type="submission" date="2019-07" db="EMBL/GenBank/DDBJ databases">
        <title>New species of Amycolatopsis and Streptomyces.</title>
        <authorList>
            <person name="Duangmal K."/>
            <person name="Teo W.F.A."/>
            <person name="Lipun K."/>
        </authorList>
    </citation>
    <scope>NUCLEOTIDE SEQUENCE [LARGE SCALE GENOMIC DNA]</scope>
    <source>
        <strain evidence="1 2">TISTR 2346</strain>
    </source>
</reference>
<sequence length="109" mass="11493">MPINADYNGDGFISNGEAMRGAMDAVIAASNAVGQSLDYLEGEIYKTLAGWESEGVDGGAKKVYTDNQARWDAAAKDLQGFLTVAGQGIGQVADIYQQQDLQAMRTLGG</sequence>
<accession>A0A5N8W0A5</accession>
<evidence type="ECO:0000313" key="2">
    <source>
        <dbReference type="Proteomes" id="UP000326979"/>
    </source>
</evidence>
<name>A0A5N8W0A5_9ACTN</name>
<dbReference type="InterPro" id="IPR036689">
    <property type="entry name" value="ESAT-6-like_sf"/>
</dbReference>
<evidence type="ECO:0000313" key="1">
    <source>
        <dbReference type="EMBL" id="MPY40512.1"/>
    </source>
</evidence>
<dbReference type="SUPFAM" id="SSF140453">
    <property type="entry name" value="EsxAB dimer-like"/>
    <property type="match status" value="1"/>
</dbReference>
<dbReference type="EMBL" id="VJZE01000057">
    <property type="protein sequence ID" value="MPY40512.1"/>
    <property type="molecule type" value="Genomic_DNA"/>
</dbReference>
<dbReference type="Proteomes" id="UP000326979">
    <property type="component" value="Unassembled WGS sequence"/>
</dbReference>
<comment type="caution">
    <text evidence="1">The sequence shown here is derived from an EMBL/GenBank/DDBJ whole genome shotgun (WGS) entry which is preliminary data.</text>
</comment>
<organism evidence="1 2">
    <name type="scientific">Streptomyces phyllanthi</name>
    <dbReference type="NCBI Taxonomy" id="1803180"/>
    <lineage>
        <taxon>Bacteria</taxon>
        <taxon>Bacillati</taxon>
        <taxon>Actinomycetota</taxon>
        <taxon>Actinomycetes</taxon>
        <taxon>Kitasatosporales</taxon>
        <taxon>Streptomycetaceae</taxon>
        <taxon>Streptomyces</taxon>
    </lineage>
</organism>
<dbReference type="RefSeq" id="WP_152783106.1">
    <property type="nucleotide sequence ID" value="NZ_BAABEQ010000007.1"/>
</dbReference>
<evidence type="ECO:0008006" key="3">
    <source>
        <dbReference type="Google" id="ProtNLM"/>
    </source>
</evidence>
<dbReference type="AlphaFoldDB" id="A0A5N8W0A5"/>
<protein>
    <recommendedName>
        <fullName evidence="3">WXG100 family type VII secretion target</fullName>
    </recommendedName>
</protein>
<gene>
    <name evidence="1" type="ORF">FNH04_11520</name>
</gene>
<keyword evidence="2" id="KW-1185">Reference proteome</keyword>